<organism evidence="2 3">
    <name type="scientific">Aduncisulcus paluster</name>
    <dbReference type="NCBI Taxonomy" id="2918883"/>
    <lineage>
        <taxon>Eukaryota</taxon>
        <taxon>Metamonada</taxon>
        <taxon>Carpediemonas-like organisms</taxon>
        <taxon>Aduncisulcus</taxon>
    </lineage>
</organism>
<proteinExistence type="predicted"/>
<gene>
    <name evidence="2" type="ORF">ADUPG1_006142</name>
</gene>
<keyword evidence="3" id="KW-1185">Reference proteome</keyword>
<reference evidence="2" key="1">
    <citation type="submission" date="2022-03" db="EMBL/GenBank/DDBJ databases">
        <title>Draft genome sequence of Aduncisulcus paluster, a free-living microaerophilic Fornicata.</title>
        <authorList>
            <person name="Yuyama I."/>
            <person name="Kume K."/>
            <person name="Tamura T."/>
            <person name="Inagaki Y."/>
            <person name="Hashimoto T."/>
        </authorList>
    </citation>
    <scope>NUCLEOTIDE SEQUENCE</scope>
    <source>
        <strain evidence="2">NY0171</strain>
    </source>
</reference>
<comment type="caution">
    <text evidence="2">The sequence shown here is derived from an EMBL/GenBank/DDBJ whole genome shotgun (WGS) entry which is preliminary data.</text>
</comment>
<feature type="compositionally biased region" description="Acidic residues" evidence="1">
    <location>
        <begin position="43"/>
        <end position="57"/>
    </location>
</feature>
<name>A0ABQ5KH04_9EUKA</name>
<evidence type="ECO:0000313" key="2">
    <source>
        <dbReference type="EMBL" id="GKT31789.1"/>
    </source>
</evidence>
<evidence type="ECO:0000256" key="1">
    <source>
        <dbReference type="SAM" id="MobiDB-lite"/>
    </source>
</evidence>
<feature type="non-terminal residue" evidence="2">
    <location>
        <position position="1"/>
    </location>
</feature>
<evidence type="ECO:0000313" key="3">
    <source>
        <dbReference type="Proteomes" id="UP001057375"/>
    </source>
</evidence>
<sequence>IVRDEMSLFSLHILAKRNPKHFDKWMELKHKISQTQRGKKTEEEDEEGEEDGIEGEEISSSHELLEISMKSIPSVTTPLSNGLLRSPSFIFFLLRSSMYERVRFAVQQLISKGIGSVHPVMASLSPSFSLACISPTIPPKHDISVHSEIRASEFEYLRHLCEDCQMVVSELSGRYERKRIHNASSLHALHAYVHIHTTIHDECRRLNALSCLAGEKRRAIVSAKMSECVDLICLLLKGGISSPAYPLERPKEVMGKGEEDSTNQGTGEEGVVSIRKTWSSFLHPEALPSHSHPLFSPTKLWIHILRDCTLLLNSQYRYFSLHQLFILYKAFTLITLSWRSSEMLPESIIRIKKGKEVLETRDEYCNLIRLSLLRNLSGVVVQEWKLDGIDGVE</sequence>
<dbReference type="EMBL" id="BQXS01009742">
    <property type="protein sequence ID" value="GKT31789.1"/>
    <property type="molecule type" value="Genomic_DNA"/>
</dbReference>
<protein>
    <submittedName>
        <fullName evidence="2">Nucleoporin Nup85-like protein</fullName>
    </submittedName>
</protein>
<feature type="region of interest" description="Disordered" evidence="1">
    <location>
        <begin position="33"/>
        <end position="57"/>
    </location>
</feature>
<dbReference type="Proteomes" id="UP001057375">
    <property type="component" value="Unassembled WGS sequence"/>
</dbReference>
<accession>A0ABQ5KH04</accession>